<dbReference type="PRINTS" id="PR01211">
    <property type="entry name" value="SYNUCLEIN"/>
</dbReference>
<reference evidence="2 3" key="1">
    <citation type="submission" date="2020-10" db="EMBL/GenBank/DDBJ databases">
        <title>Wide distribution of Phycisphaera-like planctomycetes from WD2101 soil group in peatlands and genome analysis of the first cultivated representative.</title>
        <authorList>
            <person name="Dedysh S.N."/>
            <person name="Beletsky A.V."/>
            <person name="Ivanova A."/>
            <person name="Kulichevskaya I.S."/>
            <person name="Suzina N.E."/>
            <person name="Philippov D.A."/>
            <person name="Rakitin A.L."/>
            <person name="Mardanov A.V."/>
            <person name="Ravin N.V."/>
        </authorList>
    </citation>
    <scope>NUCLEOTIDE SEQUENCE [LARGE SCALE GENOMIC DNA]</scope>
    <source>
        <strain evidence="2 3">M1803</strain>
    </source>
</reference>
<feature type="compositionally biased region" description="Basic and acidic residues" evidence="1">
    <location>
        <begin position="61"/>
        <end position="87"/>
    </location>
</feature>
<name>A0A7M2WV70_9BACT</name>
<protein>
    <submittedName>
        <fullName evidence="2">Uncharacterized protein</fullName>
    </submittedName>
</protein>
<evidence type="ECO:0000313" key="2">
    <source>
        <dbReference type="EMBL" id="QOV88731.1"/>
    </source>
</evidence>
<dbReference type="PROSITE" id="PS51257">
    <property type="entry name" value="PROKAR_LIPOPROTEIN"/>
    <property type="match status" value="1"/>
</dbReference>
<dbReference type="Proteomes" id="UP000593765">
    <property type="component" value="Chromosome"/>
</dbReference>
<feature type="compositionally biased region" description="Polar residues" evidence="1">
    <location>
        <begin position="26"/>
        <end position="36"/>
    </location>
</feature>
<feature type="region of interest" description="Disordered" evidence="1">
    <location>
        <begin position="21"/>
        <end position="87"/>
    </location>
</feature>
<gene>
    <name evidence="2" type="ORF">IPV69_21250</name>
</gene>
<organism evidence="2 3">
    <name type="scientific">Humisphaera borealis</name>
    <dbReference type="NCBI Taxonomy" id="2807512"/>
    <lineage>
        <taxon>Bacteria</taxon>
        <taxon>Pseudomonadati</taxon>
        <taxon>Planctomycetota</taxon>
        <taxon>Phycisphaerae</taxon>
        <taxon>Tepidisphaerales</taxon>
        <taxon>Tepidisphaeraceae</taxon>
        <taxon>Humisphaera</taxon>
    </lineage>
</organism>
<accession>A0A7M2WV70</accession>
<dbReference type="InterPro" id="IPR001058">
    <property type="entry name" value="Synuclein"/>
</dbReference>
<proteinExistence type="predicted"/>
<dbReference type="AlphaFoldDB" id="A0A7M2WV70"/>
<keyword evidence="3" id="KW-1185">Reference proteome</keyword>
<dbReference type="RefSeq" id="WP_206291733.1">
    <property type="nucleotide sequence ID" value="NZ_CP063458.1"/>
</dbReference>
<dbReference type="Gene3D" id="1.10.287.700">
    <property type="entry name" value="Helix hairpin bin"/>
    <property type="match status" value="1"/>
</dbReference>
<feature type="compositionally biased region" description="Basic and acidic residues" evidence="1">
    <location>
        <begin position="39"/>
        <end position="54"/>
    </location>
</feature>
<sequence length="180" mass="18787">MRFVLVTAVALAAGSFVGCKEEPKVSPTTAATNQPSMADKLKDDAAKAAEKAKEGAAALGDKAKEGAEKVKEGTEKALDKTKEGAEKVGGDIKDAVKGTTEGTADKGLMAKVQEEATKYYDQAMEAIKKKDFSAADSAVANLDKIKGQLSPEWQSKVDTLKATLEQAKKAGAIKIPGVTE</sequence>
<evidence type="ECO:0000256" key="1">
    <source>
        <dbReference type="SAM" id="MobiDB-lite"/>
    </source>
</evidence>
<dbReference type="KEGG" id="hbs:IPV69_21250"/>
<dbReference type="EMBL" id="CP063458">
    <property type="protein sequence ID" value="QOV88731.1"/>
    <property type="molecule type" value="Genomic_DNA"/>
</dbReference>
<evidence type="ECO:0000313" key="3">
    <source>
        <dbReference type="Proteomes" id="UP000593765"/>
    </source>
</evidence>